<dbReference type="InterPro" id="IPR045079">
    <property type="entry name" value="Oxoprolinase-like"/>
</dbReference>
<dbReference type="PANTHER" id="PTHR11365">
    <property type="entry name" value="5-OXOPROLINASE RELATED"/>
    <property type="match status" value="1"/>
</dbReference>
<proteinExistence type="predicted"/>
<dbReference type="InterPro" id="IPR043129">
    <property type="entry name" value="ATPase_NBD"/>
</dbReference>
<organism evidence="4 5">
    <name type="scientific">Jiella pelagia</name>
    <dbReference type="NCBI Taxonomy" id="2986949"/>
    <lineage>
        <taxon>Bacteria</taxon>
        <taxon>Pseudomonadati</taxon>
        <taxon>Pseudomonadota</taxon>
        <taxon>Alphaproteobacteria</taxon>
        <taxon>Hyphomicrobiales</taxon>
        <taxon>Aurantimonadaceae</taxon>
        <taxon>Jiella</taxon>
    </lineage>
</organism>
<feature type="domain" description="Hydantoinase/oxoprolinase N-terminal" evidence="2">
    <location>
        <begin position="18"/>
        <end position="198"/>
    </location>
</feature>
<evidence type="ECO:0000259" key="3">
    <source>
        <dbReference type="Pfam" id="PF19278"/>
    </source>
</evidence>
<dbReference type="InterPro" id="IPR002821">
    <property type="entry name" value="Hydantoinase_A"/>
</dbReference>
<name>A0ABY7BUH4_9HYPH</name>
<dbReference type="EMBL" id="CP114029">
    <property type="protein sequence ID" value="WAP66932.1"/>
    <property type="molecule type" value="Genomic_DNA"/>
</dbReference>
<feature type="domain" description="Hydantoinase A/oxoprolinase" evidence="1">
    <location>
        <begin position="219"/>
        <end position="507"/>
    </location>
</feature>
<accession>A0ABY7BUH4</accession>
<dbReference type="Pfam" id="PF01968">
    <property type="entry name" value="Hydantoinase_A"/>
    <property type="match status" value="1"/>
</dbReference>
<evidence type="ECO:0000259" key="2">
    <source>
        <dbReference type="Pfam" id="PF05378"/>
    </source>
</evidence>
<evidence type="ECO:0000313" key="4">
    <source>
        <dbReference type="EMBL" id="WAP66932.1"/>
    </source>
</evidence>
<dbReference type="Pfam" id="PF19278">
    <property type="entry name" value="Hydant_A_C"/>
    <property type="match status" value="1"/>
</dbReference>
<keyword evidence="5" id="KW-1185">Reference proteome</keyword>
<evidence type="ECO:0000313" key="5">
    <source>
        <dbReference type="Proteomes" id="UP001164020"/>
    </source>
</evidence>
<dbReference type="Pfam" id="PF05378">
    <property type="entry name" value="Hydant_A_N"/>
    <property type="match status" value="1"/>
</dbReference>
<dbReference type="SUPFAM" id="SSF53067">
    <property type="entry name" value="Actin-like ATPase domain"/>
    <property type="match status" value="1"/>
</dbReference>
<dbReference type="InterPro" id="IPR008040">
    <property type="entry name" value="Hydant_A_N"/>
</dbReference>
<dbReference type="Proteomes" id="UP001164020">
    <property type="component" value="Chromosome"/>
</dbReference>
<feature type="domain" description="Acetophenone carboxylase-like C-terminal" evidence="3">
    <location>
        <begin position="523"/>
        <end position="688"/>
    </location>
</feature>
<dbReference type="RefSeq" id="WP_268879380.1">
    <property type="nucleotide sequence ID" value="NZ_CP114029.1"/>
</dbReference>
<sequence length="704" mass="74732">MTDTATTSTERRQGTGWRLGVDVGGTFTDLLLLDRQSGRTHTAKVPSTPKDSSIGVLNGIEKICRAAGIDPHDIAEVMHGTTVATNTVLTLSGALVGLVTTKGYRDTLQIARSFVPGGLGGWVIWNKTAPLAPLEFTIEANERMDARGEVLVPLDEEALRRDLQTLLSSGIEALTVALFNSYVNDAHERRIAEIAAEIAPHIPVSTSAAVMPEMYEYERTETTVVNSYVRPVVSKYVSNLEAELKSRMGGATSLRILRSDGGLSSAEGAIEQPVNLLMSGPAGGVSGALWIAKQAKIENLLTFDMGGTSTDVALIQNSVARTRRETRVGDVTVRAPSIDVRTVGAGGGSIAYIPELTKALRVGPQSAGAVPGPAAYKKGGTEPTVTDANVVLGYLPSDAKLGGDMEISRELAAEAMQKIADALSISIEDAAEGIIRIVNENMVGALRLVSVEQGYDPRDFALIGFGGAGPLHVNALARITQSWPAVVPPGPGVLCAYGDATTRLRNEASQTFVTLVRETSDADIAERLTQLEAEAAKEISQEGVSADDHEVLYQVDIRYKGQGMKLTVDMAKAEFAAEGLAGVERRFDAEHEQLFTFALDAEHELVGLRAVVQAKEMIFVNPETETGGADASHARIQATRIYADGAWQEGAIYDRGKLLPGNAVPGPAVVTEMDSTSVILPGHVGTVDAVGNILIWPADHKNAR</sequence>
<evidence type="ECO:0000259" key="1">
    <source>
        <dbReference type="Pfam" id="PF01968"/>
    </source>
</evidence>
<dbReference type="PANTHER" id="PTHR11365:SF23">
    <property type="entry name" value="HYPOTHETICAL 5-OXOPROLINASE (EUROFUNG)-RELATED"/>
    <property type="match status" value="1"/>
</dbReference>
<reference evidence="4" key="1">
    <citation type="submission" date="2022-12" db="EMBL/GenBank/DDBJ databases">
        <title>Jiella pelagia sp. nov., isolated from phosphonate enriched culture of Northwest Pacific surface seawater.</title>
        <authorList>
            <person name="Shin D.Y."/>
            <person name="Hwang C.Y."/>
        </authorList>
    </citation>
    <scope>NUCLEOTIDE SEQUENCE</scope>
    <source>
        <strain evidence="4">HL-NP1</strain>
    </source>
</reference>
<dbReference type="InterPro" id="IPR049517">
    <property type="entry name" value="ACX-like_C"/>
</dbReference>
<protein>
    <submittedName>
        <fullName evidence="4">Hydantoinase/oxoprolinase family protein</fullName>
    </submittedName>
</protein>
<gene>
    <name evidence="4" type="ORF">OH818_14825</name>
</gene>